<dbReference type="AlphaFoldDB" id="A0AAV5JZA5"/>
<evidence type="ECO:0000313" key="2">
    <source>
        <dbReference type="Proteomes" id="UP001054252"/>
    </source>
</evidence>
<name>A0AAV5JZA5_9ROSI</name>
<sequence>MKTSVFVTIKEGREHWKFNYLLLGKRAAKQGFTLSGGFWREIYTTDVCRPGNLAVTGDGGIDMDCYRI</sequence>
<dbReference type="Proteomes" id="UP001054252">
    <property type="component" value="Unassembled WGS sequence"/>
</dbReference>
<gene>
    <name evidence="1" type="ORF">SLEP1_g26746</name>
</gene>
<organism evidence="1 2">
    <name type="scientific">Rubroshorea leprosula</name>
    <dbReference type="NCBI Taxonomy" id="152421"/>
    <lineage>
        <taxon>Eukaryota</taxon>
        <taxon>Viridiplantae</taxon>
        <taxon>Streptophyta</taxon>
        <taxon>Embryophyta</taxon>
        <taxon>Tracheophyta</taxon>
        <taxon>Spermatophyta</taxon>
        <taxon>Magnoliopsida</taxon>
        <taxon>eudicotyledons</taxon>
        <taxon>Gunneridae</taxon>
        <taxon>Pentapetalae</taxon>
        <taxon>rosids</taxon>
        <taxon>malvids</taxon>
        <taxon>Malvales</taxon>
        <taxon>Dipterocarpaceae</taxon>
        <taxon>Rubroshorea</taxon>
    </lineage>
</organism>
<accession>A0AAV5JZA5</accession>
<keyword evidence="2" id="KW-1185">Reference proteome</keyword>
<evidence type="ECO:0000313" key="1">
    <source>
        <dbReference type="EMBL" id="GKV16035.1"/>
    </source>
</evidence>
<comment type="caution">
    <text evidence="1">The sequence shown here is derived from an EMBL/GenBank/DDBJ whole genome shotgun (WGS) entry which is preliminary data.</text>
</comment>
<protein>
    <submittedName>
        <fullName evidence="1">Uncharacterized protein</fullName>
    </submittedName>
</protein>
<proteinExistence type="predicted"/>
<reference evidence="1 2" key="1">
    <citation type="journal article" date="2021" name="Commun. Biol.">
        <title>The genome of Shorea leprosula (Dipterocarpaceae) highlights the ecological relevance of drought in aseasonal tropical rainforests.</title>
        <authorList>
            <person name="Ng K.K.S."/>
            <person name="Kobayashi M.J."/>
            <person name="Fawcett J.A."/>
            <person name="Hatakeyama M."/>
            <person name="Paape T."/>
            <person name="Ng C.H."/>
            <person name="Ang C.C."/>
            <person name="Tnah L.H."/>
            <person name="Lee C.T."/>
            <person name="Nishiyama T."/>
            <person name="Sese J."/>
            <person name="O'Brien M.J."/>
            <person name="Copetti D."/>
            <person name="Mohd Noor M.I."/>
            <person name="Ong R.C."/>
            <person name="Putra M."/>
            <person name="Sireger I.Z."/>
            <person name="Indrioko S."/>
            <person name="Kosugi Y."/>
            <person name="Izuno A."/>
            <person name="Isagi Y."/>
            <person name="Lee S.L."/>
            <person name="Shimizu K.K."/>
        </authorList>
    </citation>
    <scope>NUCLEOTIDE SEQUENCE [LARGE SCALE GENOMIC DNA]</scope>
    <source>
        <strain evidence="1">214</strain>
    </source>
</reference>
<dbReference type="EMBL" id="BPVZ01000044">
    <property type="protein sequence ID" value="GKV16035.1"/>
    <property type="molecule type" value="Genomic_DNA"/>
</dbReference>